<gene>
    <name evidence="5" type="ORF">dsmv_1548</name>
</gene>
<organism evidence="5 6">
    <name type="scientific">Desulfococcus multivorans DSM 2059</name>
    <dbReference type="NCBI Taxonomy" id="1121405"/>
    <lineage>
        <taxon>Bacteria</taxon>
        <taxon>Pseudomonadati</taxon>
        <taxon>Thermodesulfobacteriota</taxon>
        <taxon>Desulfobacteria</taxon>
        <taxon>Desulfobacterales</taxon>
        <taxon>Desulfococcaceae</taxon>
        <taxon>Desulfococcus</taxon>
    </lineage>
</organism>
<keyword evidence="2" id="KW-0902">Two-component regulatory system</keyword>
<feature type="domain" description="Response regulatory" evidence="4">
    <location>
        <begin position="5"/>
        <end position="119"/>
    </location>
</feature>
<accession>S7U0P0</accession>
<comment type="caution">
    <text evidence="5">The sequence shown here is derived from an EMBL/GenBank/DDBJ whole genome shotgun (WGS) entry which is preliminary data.</text>
</comment>
<dbReference type="GO" id="GO:0000160">
    <property type="term" value="P:phosphorelay signal transduction system"/>
    <property type="evidence" value="ECO:0007669"/>
    <property type="project" value="UniProtKB-KW"/>
</dbReference>
<dbReference type="SUPFAM" id="SSF52172">
    <property type="entry name" value="CheY-like"/>
    <property type="match status" value="1"/>
</dbReference>
<dbReference type="PANTHER" id="PTHR44591:SF14">
    <property type="entry name" value="PROTEIN PILG"/>
    <property type="match status" value="1"/>
</dbReference>
<dbReference type="Gene3D" id="3.40.50.2300">
    <property type="match status" value="1"/>
</dbReference>
<evidence type="ECO:0000256" key="3">
    <source>
        <dbReference type="PROSITE-ProRule" id="PRU00169"/>
    </source>
</evidence>
<evidence type="ECO:0000256" key="2">
    <source>
        <dbReference type="ARBA" id="ARBA00023012"/>
    </source>
</evidence>
<name>S7U0P0_DESML</name>
<dbReference type="RefSeq" id="WP_020875932.1">
    <property type="nucleotide sequence ID" value="NZ_ATHJ01000064.1"/>
</dbReference>
<dbReference type="Pfam" id="PF00072">
    <property type="entry name" value="Response_reg"/>
    <property type="match status" value="1"/>
</dbReference>
<dbReference type="STRING" id="897.B2D07_07860"/>
<evidence type="ECO:0000313" key="6">
    <source>
        <dbReference type="Proteomes" id="UP000014977"/>
    </source>
</evidence>
<protein>
    <submittedName>
        <fullName evidence="5">Response regulator receiver protein</fullName>
    </submittedName>
</protein>
<proteinExistence type="predicted"/>
<reference evidence="5 6" key="1">
    <citation type="journal article" date="2013" name="Genome Announc.">
        <title>Draft genome sequences for three mercury-methylating, sulfate-reducing bacteria.</title>
        <authorList>
            <person name="Brown S.D."/>
            <person name="Hurt R.A.Jr."/>
            <person name="Gilmour C.C."/>
            <person name="Elias D.A."/>
        </authorList>
    </citation>
    <scope>NUCLEOTIDE SEQUENCE [LARGE SCALE GENOMIC DNA]</scope>
    <source>
        <strain evidence="5 6">DSM 2059</strain>
    </source>
</reference>
<sequence>MDKISLLLVDDEVEFLAPMVKRLKRRNYHVQTSTSGPDALDFIRKNPVELVVLDVQMPGMDGIETLAEIKRIDPSIGVVMLTGHANIEAAIAGMELGAFDYLMKPMNFDELVYKLQDVYREKQILGGKNNSENAGQ</sequence>
<dbReference type="PROSITE" id="PS50110">
    <property type="entry name" value="RESPONSE_REGULATORY"/>
    <property type="match status" value="1"/>
</dbReference>
<evidence type="ECO:0000256" key="1">
    <source>
        <dbReference type="ARBA" id="ARBA00022553"/>
    </source>
</evidence>
<evidence type="ECO:0000313" key="5">
    <source>
        <dbReference type="EMBL" id="EPR42560.1"/>
    </source>
</evidence>
<dbReference type="OrthoDB" id="9788090at2"/>
<evidence type="ECO:0000259" key="4">
    <source>
        <dbReference type="PROSITE" id="PS50110"/>
    </source>
</evidence>
<dbReference type="SMART" id="SM00448">
    <property type="entry name" value="REC"/>
    <property type="match status" value="1"/>
</dbReference>
<dbReference type="PANTHER" id="PTHR44591">
    <property type="entry name" value="STRESS RESPONSE REGULATOR PROTEIN 1"/>
    <property type="match status" value="1"/>
</dbReference>
<dbReference type="InterPro" id="IPR001789">
    <property type="entry name" value="Sig_transdc_resp-reg_receiver"/>
</dbReference>
<feature type="modified residue" description="4-aspartylphosphate" evidence="3">
    <location>
        <position position="54"/>
    </location>
</feature>
<dbReference type="InterPro" id="IPR011006">
    <property type="entry name" value="CheY-like_superfamily"/>
</dbReference>
<dbReference type="EMBL" id="ATHJ01000064">
    <property type="protein sequence ID" value="EPR42560.1"/>
    <property type="molecule type" value="Genomic_DNA"/>
</dbReference>
<dbReference type="AlphaFoldDB" id="S7U0P0"/>
<dbReference type="Proteomes" id="UP000014977">
    <property type="component" value="Unassembled WGS sequence"/>
</dbReference>
<dbReference type="InterPro" id="IPR050595">
    <property type="entry name" value="Bact_response_regulator"/>
</dbReference>
<dbReference type="eggNOG" id="COG2204">
    <property type="taxonomic scope" value="Bacteria"/>
</dbReference>
<keyword evidence="1 3" id="KW-0597">Phosphoprotein</keyword>
<keyword evidence="6" id="KW-1185">Reference proteome</keyword>